<organism evidence="1 2">
    <name type="scientific">Halioxenophilus aromaticivorans</name>
    <dbReference type="NCBI Taxonomy" id="1306992"/>
    <lineage>
        <taxon>Bacteria</taxon>
        <taxon>Pseudomonadati</taxon>
        <taxon>Pseudomonadota</taxon>
        <taxon>Gammaproteobacteria</taxon>
        <taxon>Alteromonadales</taxon>
        <taxon>Alteromonadaceae</taxon>
        <taxon>Halioxenophilus</taxon>
    </lineage>
</organism>
<dbReference type="NCBIfam" id="TIGR01509">
    <property type="entry name" value="HAD-SF-IA-v3"/>
    <property type="match status" value="1"/>
</dbReference>
<dbReference type="InterPro" id="IPR023214">
    <property type="entry name" value="HAD_sf"/>
</dbReference>
<keyword evidence="2" id="KW-1185">Reference proteome</keyword>
<comment type="caution">
    <text evidence="1">The sequence shown here is derived from an EMBL/GenBank/DDBJ whole genome shotgun (WGS) entry which is preliminary data.</text>
</comment>
<dbReference type="InterPro" id="IPR041492">
    <property type="entry name" value="HAD_2"/>
</dbReference>
<dbReference type="RefSeq" id="WP_345428189.1">
    <property type="nucleotide sequence ID" value="NZ_AP031496.1"/>
</dbReference>
<dbReference type="Gene3D" id="3.40.50.1000">
    <property type="entry name" value="HAD superfamily/HAD-like"/>
    <property type="match status" value="1"/>
</dbReference>
<protein>
    <submittedName>
        <fullName evidence="1">HAD-IA family hydrolase</fullName>
    </submittedName>
</protein>
<dbReference type="PANTHER" id="PTHR43434:SF24">
    <property type="entry name" value="HYDROLASE-RELATED"/>
    <property type="match status" value="1"/>
</dbReference>
<dbReference type="PANTHER" id="PTHR43434">
    <property type="entry name" value="PHOSPHOGLYCOLATE PHOSPHATASE"/>
    <property type="match status" value="1"/>
</dbReference>
<evidence type="ECO:0000313" key="1">
    <source>
        <dbReference type="EMBL" id="GAA4961688.1"/>
    </source>
</evidence>
<dbReference type="Proteomes" id="UP001409585">
    <property type="component" value="Unassembled WGS sequence"/>
</dbReference>
<name>A0AAV3UA63_9ALTE</name>
<dbReference type="NCBIfam" id="TIGR01549">
    <property type="entry name" value="HAD-SF-IA-v1"/>
    <property type="match status" value="1"/>
</dbReference>
<dbReference type="SUPFAM" id="SSF56784">
    <property type="entry name" value="HAD-like"/>
    <property type="match status" value="1"/>
</dbReference>
<dbReference type="InterPro" id="IPR036412">
    <property type="entry name" value="HAD-like_sf"/>
</dbReference>
<sequence length="212" mass="22970">MLFVFDWDGTLCDSLAKIVRSLQTAAAMAGESPLPAARAQQIIGLALPVAVERLFPCAGDHQQARIADYYRQAFAAESTPAPLFAGVEETLLELRARGHRLAVATGKARFGLDRSLAAVGLENFFCTTRCADETASKPNPQMLHEIMCELGFAAEDSVMVGDTTFDLEMASAASMPSLAVTFGSHGREELQECRPLRLLDSIPELLHWESGK</sequence>
<dbReference type="GO" id="GO:0008967">
    <property type="term" value="F:phosphoglycolate phosphatase activity"/>
    <property type="evidence" value="ECO:0007669"/>
    <property type="project" value="TreeGrafter"/>
</dbReference>
<evidence type="ECO:0000313" key="2">
    <source>
        <dbReference type="Proteomes" id="UP001409585"/>
    </source>
</evidence>
<dbReference type="InterPro" id="IPR050155">
    <property type="entry name" value="HAD-like_hydrolase_sf"/>
</dbReference>
<dbReference type="SFLD" id="SFLDG01129">
    <property type="entry name" value="C1.5:_HAD__Beta-PGM__Phosphata"/>
    <property type="match status" value="1"/>
</dbReference>
<keyword evidence="1" id="KW-0378">Hydrolase</keyword>
<reference evidence="2" key="1">
    <citation type="journal article" date="2019" name="Int. J. Syst. Evol. Microbiol.">
        <title>The Global Catalogue of Microorganisms (GCM) 10K type strain sequencing project: providing services to taxonomists for standard genome sequencing and annotation.</title>
        <authorList>
            <consortium name="The Broad Institute Genomics Platform"/>
            <consortium name="The Broad Institute Genome Sequencing Center for Infectious Disease"/>
            <person name="Wu L."/>
            <person name="Ma J."/>
        </authorList>
    </citation>
    <scope>NUCLEOTIDE SEQUENCE [LARGE SCALE GENOMIC DNA]</scope>
    <source>
        <strain evidence="2">JCM 19134</strain>
    </source>
</reference>
<dbReference type="GO" id="GO:0006281">
    <property type="term" value="P:DNA repair"/>
    <property type="evidence" value="ECO:0007669"/>
    <property type="project" value="TreeGrafter"/>
</dbReference>
<accession>A0AAV3UA63</accession>
<dbReference type="AlphaFoldDB" id="A0AAV3UA63"/>
<dbReference type="Gene3D" id="1.10.150.240">
    <property type="entry name" value="Putative phosphatase, domain 2"/>
    <property type="match status" value="1"/>
</dbReference>
<dbReference type="SFLD" id="SFLDS00003">
    <property type="entry name" value="Haloacid_Dehalogenase"/>
    <property type="match status" value="1"/>
</dbReference>
<proteinExistence type="predicted"/>
<dbReference type="InterPro" id="IPR023198">
    <property type="entry name" value="PGP-like_dom2"/>
</dbReference>
<dbReference type="Pfam" id="PF13419">
    <property type="entry name" value="HAD_2"/>
    <property type="match status" value="1"/>
</dbReference>
<dbReference type="InterPro" id="IPR006439">
    <property type="entry name" value="HAD-SF_hydro_IA"/>
</dbReference>
<dbReference type="GO" id="GO:0005829">
    <property type="term" value="C:cytosol"/>
    <property type="evidence" value="ECO:0007669"/>
    <property type="project" value="TreeGrafter"/>
</dbReference>
<gene>
    <name evidence="1" type="ORF">GCM10025791_49090</name>
</gene>
<dbReference type="EMBL" id="BAABLX010000080">
    <property type="protein sequence ID" value="GAA4961688.1"/>
    <property type="molecule type" value="Genomic_DNA"/>
</dbReference>